<accession>A0AA40BKV4</accession>
<name>A0AA40BKV4_9PEZI</name>
<protein>
    <submittedName>
        <fullName evidence="2">Uncharacterized protein</fullName>
    </submittedName>
</protein>
<proteinExistence type="predicted"/>
<gene>
    <name evidence="2" type="ORF">B0T21DRAFT_411311</name>
</gene>
<sequence length="162" mass="17170">MAPTMEMRTENNQPLPSSGQAMFAYHTPDHSALEAEMQAAGGTAGPGAQSPEAFTVWDWRLETSPHPTTTSADVLECRKNGLPSLCSQAPMTSANPASGWPYHSAAWGVLVFVENQGMTLIRLQSPPDSVLSLPPNAAITHSGALETYANTQLLGSPSISQH</sequence>
<evidence type="ECO:0000313" key="3">
    <source>
        <dbReference type="Proteomes" id="UP001172159"/>
    </source>
</evidence>
<keyword evidence="3" id="KW-1185">Reference proteome</keyword>
<comment type="caution">
    <text evidence="2">The sequence shown here is derived from an EMBL/GenBank/DDBJ whole genome shotgun (WGS) entry which is preliminary data.</text>
</comment>
<organism evidence="2 3">
    <name type="scientific">Apiosordaria backusii</name>
    <dbReference type="NCBI Taxonomy" id="314023"/>
    <lineage>
        <taxon>Eukaryota</taxon>
        <taxon>Fungi</taxon>
        <taxon>Dikarya</taxon>
        <taxon>Ascomycota</taxon>
        <taxon>Pezizomycotina</taxon>
        <taxon>Sordariomycetes</taxon>
        <taxon>Sordariomycetidae</taxon>
        <taxon>Sordariales</taxon>
        <taxon>Lasiosphaeriaceae</taxon>
        <taxon>Apiosordaria</taxon>
    </lineage>
</organism>
<reference evidence="2" key="1">
    <citation type="submission" date="2023-06" db="EMBL/GenBank/DDBJ databases">
        <title>Genome-scale phylogeny and comparative genomics of the fungal order Sordariales.</title>
        <authorList>
            <consortium name="Lawrence Berkeley National Laboratory"/>
            <person name="Hensen N."/>
            <person name="Bonometti L."/>
            <person name="Westerberg I."/>
            <person name="Brannstrom I.O."/>
            <person name="Guillou S."/>
            <person name="Cros-Aarteil S."/>
            <person name="Calhoun S."/>
            <person name="Haridas S."/>
            <person name="Kuo A."/>
            <person name="Mondo S."/>
            <person name="Pangilinan J."/>
            <person name="Riley R."/>
            <person name="Labutti K."/>
            <person name="Andreopoulos B."/>
            <person name="Lipzen A."/>
            <person name="Chen C."/>
            <person name="Yanf M."/>
            <person name="Daum C."/>
            <person name="Ng V."/>
            <person name="Clum A."/>
            <person name="Steindorff A."/>
            <person name="Ohm R."/>
            <person name="Martin F."/>
            <person name="Silar P."/>
            <person name="Natvig D."/>
            <person name="Lalanne C."/>
            <person name="Gautier V."/>
            <person name="Ament-Velasquez S.L."/>
            <person name="Kruys A."/>
            <person name="Hutchinson M.I."/>
            <person name="Powell A.J."/>
            <person name="Barry K."/>
            <person name="Miller A.N."/>
            <person name="Grigoriev I.V."/>
            <person name="Debuchy R."/>
            <person name="Gladieux P."/>
            <person name="Thoren M.H."/>
            <person name="Johannesson H."/>
        </authorList>
    </citation>
    <scope>NUCLEOTIDE SEQUENCE</scope>
    <source>
        <strain evidence="2">CBS 540.89</strain>
    </source>
</reference>
<dbReference type="Proteomes" id="UP001172159">
    <property type="component" value="Unassembled WGS sequence"/>
</dbReference>
<evidence type="ECO:0000313" key="2">
    <source>
        <dbReference type="EMBL" id="KAK0736110.1"/>
    </source>
</evidence>
<dbReference type="EMBL" id="JAUKTV010000006">
    <property type="protein sequence ID" value="KAK0736110.1"/>
    <property type="molecule type" value="Genomic_DNA"/>
</dbReference>
<feature type="region of interest" description="Disordered" evidence="1">
    <location>
        <begin position="1"/>
        <end position="23"/>
    </location>
</feature>
<dbReference type="AlphaFoldDB" id="A0AA40BKV4"/>
<feature type="compositionally biased region" description="Polar residues" evidence="1">
    <location>
        <begin position="10"/>
        <end position="20"/>
    </location>
</feature>
<evidence type="ECO:0000256" key="1">
    <source>
        <dbReference type="SAM" id="MobiDB-lite"/>
    </source>
</evidence>